<gene>
    <name evidence="1" type="ORF">LMG27177_01682</name>
</gene>
<protein>
    <submittedName>
        <fullName evidence="1">Uncharacterized protein</fullName>
    </submittedName>
</protein>
<keyword evidence="2" id="KW-1185">Reference proteome</keyword>
<sequence>MRCFARSPGSGPGMTFEVTPVGAAWFGGIGLDLGAHRPGRADHAAWLSGIAEIVGADAGVYGTRGAGGKERERQRASQ</sequence>
<evidence type="ECO:0000313" key="2">
    <source>
        <dbReference type="Proteomes" id="UP000494252"/>
    </source>
</evidence>
<reference evidence="1 2" key="1">
    <citation type="submission" date="2020-04" db="EMBL/GenBank/DDBJ databases">
        <authorList>
            <person name="De Canck E."/>
        </authorList>
    </citation>
    <scope>NUCLEOTIDE SEQUENCE [LARGE SCALE GENOMIC DNA]</scope>
    <source>
        <strain evidence="1 2">LMG 27177</strain>
    </source>
</reference>
<dbReference type="AlphaFoldDB" id="A0A6J5FUZ7"/>
<accession>A0A6J5FUZ7</accession>
<dbReference type="Proteomes" id="UP000494252">
    <property type="component" value="Unassembled WGS sequence"/>
</dbReference>
<name>A0A6J5FUZ7_9BURK</name>
<dbReference type="EMBL" id="CADIKI010000004">
    <property type="protein sequence ID" value="CAB3784775.1"/>
    <property type="molecule type" value="Genomic_DNA"/>
</dbReference>
<organism evidence="1 2">
    <name type="scientific">Paraburkholderia fynbosensis</name>
    <dbReference type="NCBI Taxonomy" id="1200993"/>
    <lineage>
        <taxon>Bacteria</taxon>
        <taxon>Pseudomonadati</taxon>
        <taxon>Pseudomonadota</taxon>
        <taxon>Betaproteobacteria</taxon>
        <taxon>Burkholderiales</taxon>
        <taxon>Burkholderiaceae</taxon>
        <taxon>Paraburkholderia</taxon>
    </lineage>
</organism>
<evidence type="ECO:0000313" key="1">
    <source>
        <dbReference type="EMBL" id="CAB3784775.1"/>
    </source>
</evidence>
<proteinExistence type="predicted"/>